<feature type="domain" description="DDB1- and CUL4-associated factor 15 WD40 repeat-containing" evidence="1">
    <location>
        <begin position="2"/>
        <end position="89"/>
    </location>
</feature>
<dbReference type="AlphaFoldDB" id="A0A915J7J8"/>
<name>A0A915J7J8_ROMCU</name>
<dbReference type="WBParaSite" id="nRc.2.0.1.t21723-RA">
    <property type="protein sequence ID" value="nRc.2.0.1.t21723-RA"/>
    <property type="gene ID" value="nRc.2.0.1.g21723"/>
</dbReference>
<dbReference type="PANTHER" id="PTHR28541">
    <property type="entry name" value="DDB1- AND CUL4-ASSOCIATED FACTOR 15"/>
    <property type="match status" value="1"/>
</dbReference>
<dbReference type="Pfam" id="PF14939">
    <property type="entry name" value="DCAF15_WD40"/>
    <property type="match status" value="1"/>
</dbReference>
<dbReference type="GO" id="GO:0016567">
    <property type="term" value="P:protein ubiquitination"/>
    <property type="evidence" value="ECO:0007669"/>
    <property type="project" value="InterPro"/>
</dbReference>
<evidence type="ECO:0000313" key="2">
    <source>
        <dbReference type="Proteomes" id="UP000887565"/>
    </source>
</evidence>
<evidence type="ECO:0000259" key="1">
    <source>
        <dbReference type="Pfam" id="PF14939"/>
    </source>
</evidence>
<proteinExistence type="predicted"/>
<dbReference type="InterPro" id="IPR038914">
    <property type="entry name" value="DCAF15"/>
</dbReference>
<protein>
    <submittedName>
        <fullName evidence="3">DDB1- and CUL4-associated factor 15 WD40 repeat-containing domain-containing protein</fullName>
    </submittedName>
</protein>
<accession>A0A915J7J8</accession>
<sequence>MKSNRKTTNWTYWLYWRQIWRFVPGKKLLKIRSLKLFPEARICSELHITLTQFPCDPHVVTVFGLETQNFRDSNFDEASTETYFSIISLKRYLLHNGNFCHKEHNLIANFSMICTVSGDIPLFNCFALSDMNVCTVFDDSTVSASAVLDIETLLQDGCEMVCKRNNLTFMGFRDYETYVVDVMNSQKIAILFGVLIEMEEADYPLAEIVFLFTGNLLSPDWDNLSKIKQCAHDQCQIMGALIDDRSVAKNENQSDLRLLETDKKI</sequence>
<dbReference type="GO" id="GO:0080008">
    <property type="term" value="C:Cul4-RING E3 ubiquitin ligase complex"/>
    <property type="evidence" value="ECO:0007669"/>
    <property type="project" value="TreeGrafter"/>
</dbReference>
<dbReference type="Proteomes" id="UP000887565">
    <property type="component" value="Unplaced"/>
</dbReference>
<keyword evidence="2" id="KW-1185">Reference proteome</keyword>
<evidence type="ECO:0000313" key="3">
    <source>
        <dbReference type="WBParaSite" id="nRc.2.0.1.t21723-RA"/>
    </source>
</evidence>
<dbReference type="PANTHER" id="PTHR28541:SF1">
    <property type="entry name" value="DDB1- AND CUL4-ASSOCIATED FACTOR 15"/>
    <property type="match status" value="1"/>
</dbReference>
<organism evidence="2 3">
    <name type="scientific">Romanomermis culicivorax</name>
    <name type="common">Nematode worm</name>
    <dbReference type="NCBI Taxonomy" id="13658"/>
    <lineage>
        <taxon>Eukaryota</taxon>
        <taxon>Metazoa</taxon>
        <taxon>Ecdysozoa</taxon>
        <taxon>Nematoda</taxon>
        <taxon>Enoplea</taxon>
        <taxon>Dorylaimia</taxon>
        <taxon>Mermithida</taxon>
        <taxon>Mermithoidea</taxon>
        <taxon>Mermithidae</taxon>
        <taxon>Romanomermis</taxon>
    </lineage>
</organism>
<reference evidence="3" key="1">
    <citation type="submission" date="2022-11" db="UniProtKB">
        <authorList>
            <consortium name="WormBaseParasite"/>
        </authorList>
    </citation>
    <scope>IDENTIFICATION</scope>
</reference>
<dbReference type="InterPro" id="IPR032734">
    <property type="entry name" value="DCAF15_WD40"/>
</dbReference>